<dbReference type="Gene3D" id="3.40.50.150">
    <property type="entry name" value="Vaccinia Virus protein VP39"/>
    <property type="match status" value="1"/>
</dbReference>
<dbReference type="WBParaSite" id="MBELARI_LOCUS2120">
    <property type="protein sequence ID" value="MBELARI_LOCUS2120"/>
    <property type="gene ID" value="MBELARI_LOCUS2120"/>
</dbReference>
<proteinExistence type="predicted"/>
<organism evidence="1 3">
    <name type="scientific">Mesorhabditis belari</name>
    <dbReference type="NCBI Taxonomy" id="2138241"/>
    <lineage>
        <taxon>Eukaryota</taxon>
        <taxon>Metazoa</taxon>
        <taxon>Ecdysozoa</taxon>
        <taxon>Nematoda</taxon>
        <taxon>Chromadorea</taxon>
        <taxon>Rhabditida</taxon>
        <taxon>Rhabditina</taxon>
        <taxon>Rhabditomorpha</taxon>
        <taxon>Rhabditoidea</taxon>
        <taxon>Rhabditidae</taxon>
        <taxon>Mesorhabditinae</taxon>
        <taxon>Mesorhabditis</taxon>
    </lineage>
</organism>
<keyword evidence="1" id="KW-1185">Reference proteome</keyword>
<dbReference type="Proteomes" id="UP000887575">
    <property type="component" value="Unassembled WGS sequence"/>
</dbReference>
<name>A0AAF3J7K6_9BILA</name>
<reference evidence="2 3" key="1">
    <citation type="submission" date="2024-02" db="UniProtKB">
        <authorList>
            <consortium name="WormBaseParasite"/>
        </authorList>
    </citation>
    <scope>IDENTIFICATION</scope>
</reference>
<dbReference type="SUPFAM" id="SSF53335">
    <property type="entry name" value="S-adenosyl-L-methionine-dependent methyltransferases"/>
    <property type="match status" value="1"/>
</dbReference>
<sequence>MADSFRLYILLAAFIAYAAYIISDGFNIDLGELFKDEAAAKKRSKEIEEELIAKSPIVIHEFCGSMGDCYKVMDRAYRFQDGEMRVQRDIVPEKIQTASLSQAVLTFPKELTEANSNTANWGIDKNVMITPYVMIMLASGYMIEALTFEKKTNRILAFGLGGGTLQNYISQFPKANIDVTTIEIDPVMVEVAETYFANKATGSNRIIIADGIEYAKEIKAKGEIYDYVVLDACSNDKARVVICPIDGFREEETIANIAQLINPMGGLVVNIVAYENPEHKEEQIRSLFAKYFASCFLMRILPEQRMLICSHRSEWTLASQRKRFEHNLRNQQEKIGIQVTDPLLSFNPQ</sequence>
<accession>A0AAF3J7K6</accession>
<dbReference type="WBParaSite" id="MBELARI_LOCUS16360">
    <property type="protein sequence ID" value="MBELARI_LOCUS16360"/>
    <property type="gene ID" value="MBELARI_LOCUS16360"/>
</dbReference>
<evidence type="ECO:0000313" key="3">
    <source>
        <dbReference type="WBParaSite" id="MBELARI_LOCUS2120"/>
    </source>
</evidence>
<protein>
    <submittedName>
        <fullName evidence="2 3">Spermine synthase</fullName>
    </submittedName>
</protein>
<evidence type="ECO:0000313" key="2">
    <source>
        <dbReference type="WBParaSite" id="MBELARI_LOCUS16360"/>
    </source>
</evidence>
<evidence type="ECO:0000313" key="1">
    <source>
        <dbReference type="Proteomes" id="UP000887575"/>
    </source>
</evidence>
<dbReference type="AlphaFoldDB" id="A0AAF3J7K6"/>
<dbReference type="CDD" id="cd02440">
    <property type="entry name" value="AdoMet_MTases"/>
    <property type="match status" value="1"/>
</dbReference>
<dbReference type="InterPro" id="IPR029063">
    <property type="entry name" value="SAM-dependent_MTases_sf"/>
</dbReference>